<accession>A0A5E7E9B2</accession>
<sequence length="119" mass="12676">MSKTDHGTVDVEVGSEIHTLNFNLKAVRSIERFFGGINPALAELQKFSLTAAAKVIIAGANLTLKPKEVEALEEAIYEQGVGEVTVPLITFVVALLNPAAKTEEELEKVAETGAAKGKK</sequence>
<protein>
    <submittedName>
        <fullName evidence="1">Uncharacterized protein</fullName>
    </submittedName>
</protein>
<dbReference type="EMBL" id="CABVHY010000023">
    <property type="protein sequence ID" value="VVO23269.1"/>
    <property type="molecule type" value="Genomic_DNA"/>
</dbReference>
<name>A0A5E7E9B2_PSEFL</name>
<proteinExistence type="predicted"/>
<organism evidence="1 2">
    <name type="scientific">Pseudomonas fluorescens</name>
    <dbReference type="NCBI Taxonomy" id="294"/>
    <lineage>
        <taxon>Bacteria</taxon>
        <taxon>Pseudomonadati</taxon>
        <taxon>Pseudomonadota</taxon>
        <taxon>Gammaproteobacteria</taxon>
        <taxon>Pseudomonadales</taxon>
        <taxon>Pseudomonadaceae</taxon>
        <taxon>Pseudomonas</taxon>
    </lineage>
</organism>
<evidence type="ECO:0000313" key="2">
    <source>
        <dbReference type="Proteomes" id="UP000379480"/>
    </source>
</evidence>
<dbReference type="Proteomes" id="UP000379480">
    <property type="component" value="Unassembled WGS sequence"/>
</dbReference>
<reference evidence="1 2" key="1">
    <citation type="submission" date="2019-09" db="EMBL/GenBank/DDBJ databases">
        <authorList>
            <person name="Chandra G."/>
            <person name="Truman W A."/>
        </authorList>
    </citation>
    <scope>NUCLEOTIDE SEQUENCE [LARGE SCALE GENOMIC DNA]</scope>
    <source>
        <strain evidence="1">PS723</strain>
    </source>
</reference>
<dbReference type="AlphaFoldDB" id="A0A5E7E9B2"/>
<dbReference type="RefSeq" id="WP_150805701.1">
    <property type="nucleotide sequence ID" value="NZ_CABVHY010000023.1"/>
</dbReference>
<dbReference type="OrthoDB" id="7027125at2"/>
<gene>
    <name evidence="1" type="ORF">PS723_04390</name>
</gene>
<evidence type="ECO:0000313" key="1">
    <source>
        <dbReference type="EMBL" id="VVO23269.1"/>
    </source>
</evidence>